<sequence>MPAQRMTMRKIKNVLCLKLQARLSREHIATALHISKGVVAKYIGLAGAAGLDWTGLGVDP</sequence>
<evidence type="ECO:0000313" key="2">
    <source>
        <dbReference type="Proteomes" id="UP000266483"/>
    </source>
</evidence>
<name>A0ABX9MU42_9BURK</name>
<protein>
    <recommendedName>
        <fullName evidence="3">HTH IS408-type domain-containing protein</fullName>
    </recommendedName>
</protein>
<comment type="caution">
    <text evidence="1">The sequence shown here is derived from an EMBL/GenBank/DDBJ whole genome shotgun (WGS) entry which is preliminary data.</text>
</comment>
<reference evidence="1 2" key="1">
    <citation type="submission" date="2017-08" db="EMBL/GenBank/DDBJ databases">
        <title>Pusillimonas indicus sp. nov., a member of the family Alcaligenaceae isolated from surface seawater.</title>
        <authorList>
            <person name="Li J."/>
        </authorList>
    </citation>
    <scope>NUCLEOTIDE SEQUENCE [LARGE SCALE GENOMIC DNA]</scope>
    <source>
        <strain evidence="1 2">17-4A</strain>
    </source>
</reference>
<keyword evidence="2" id="KW-1185">Reference proteome</keyword>
<dbReference type="Proteomes" id="UP000266483">
    <property type="component" value="Unassembled WGS sequence"/>
</dbReference>
<evidence type="ECO:0008006" key="3">
    <source>
        <dbReference type="Google" id="ProtNLM"/>
    </source>
</evidence>
<proteinExistence type="predicted"/>
<organism evidence="1 2">
    <name type="scientific">Neopusillimonas maritima</name>
    <dbReference type="NCBI Taxonomy" id="2026239"/>
    <lineage>
        <taxon>Bacteria</taxon>
        <taxon>Pseudomonadati</taxon>
        <taxon>Pseudomonadota</taxon>
        <taxon>Betaproteobacteria</taxon>
        <taxon>Burkholderiales</taxon>
        <taxon>Alcaligenaceae</taxon>
        <taxon>Neopusillimonas</taxon>
    </lineage>
</organism>
<accession>A0ABX9MU42</accession>
<evidence type="ECO:0000313" key="1">
    <source>
        <dbReference type="EMBL" id="RII82103.1"/>
    </source>
</evidence>
<gene>
    <name evidence="1" type="ORF">CJO09_12115</name>
</gene>
<dbReference type="EMBL" id="NQOU01000005">
    <property type="protein sequence ID" value="RII82103.1"/>
    <property type="molecule type" value="Genomic_DNA"/>
</dbReference>